<feature type="domain" description="SMP-30/Gluconolactonase/LRE-like region" evidence="3">
    <location>
        <begin position="52"/>
        <end position="293"/>
    </location>
</feature>
<dbReference type="Proteomes" id="UP001597469">
    <property type="component" value="Unassembled WGS sequence"/>
</dbReference>
<dbReference type="InterPro" id="IPR013658">
    <property type="entry name" value="SGL"/>
</dbReference>
<keyword evidence="1" id="KW-0378">Hydrolase</keyword>
<comment type="caution">
    <text evidence="4">The sequence shown here is derived from an EMBL/GenBank/DDBJ whole genome shotgun (WGS) entry which is preliminary data.</text>
</comment>
<dbReference type="RefSeq" id="WP_381526689.1">
    <property type="nucleotide sequence ID" value="NZ_JBHULN010000020.1"/>
</dbReference>
<keyword evidence="5" id="KW-1185">Reference proteome</keyword>
<dbReference type="SUPFAM" id="SSF63829">
    <property type="entry name" value="Calcium-dependent phosphotriesterase"/>
    <property type="match status" value="1"/>
</dbReference>
<organism evidence="4 5">
    <name type="scientific">Spirosoma soli</name>
    <dbReference type="NCBI Taxonomy" id="1770529"/>
    <lineage>
        <taxon>Bacteria</taxon>
        <taxon>Pseudomonadati</taxon>
        <taxon>Bacteroidota</taxon>
        <taxon>Cytophagia</taxon>
        <taxon>Cytophagales</taxon>
        <taxon>Cytophagaceae</taxon>
        <taxon>Spirosoma</taxon>
    </lineage>
</organism>
<gene>
    <name evidence="4" type="ORF">ACFSUS_24060</name>
</gene>
<dbReference type="Pfam" id="PF08450">
    <property type="entry name" value="SGL"/>
    <property type="match status" value="1"/>
</dbReference>
<evidence type="ECO:0000256" key="1">
    <source>
        <dbReference type="ARBA" id="ARBA00022801"/>
    </source>
</evidence>
<evidence type="ECO:0000259" key="3">
    <source>
        <dbReference type="Pfam" id="PF08450"/>
    </source>
</evidence>
<dbReference type="PANTHER" id="PTHR47572:SF4">
    <property type="entry name" value="LACTONASE DRP35"/>
    <property type="match status" value="1"/>
</dbReference>
<reference evidence="5" key="1">
    <citation type="journal article" date="2019" name="Int. J. Syst. Evol. Microbiol.">
        <title>The Global Catalogue of Microorganisms (GCM) 10K type strain sequencing project: providing services to taxonomists for standard genome sequencing and annotation.</title>
        <authorList>
            <consortium name="The Broad Institute Genomics Platform"/>
            <consortium name="The Broad Institute Genome Sequencing Center for Infectious Disease"/>
            <person name="Wu L."/>
            <person name="Ma J."/>
        </authorList>
    </citation>
    <scope>NUCLEOTIDE SEQUENCE [LARGE SCALE GENOMIC DNA]</scope>
    <source>
        <strain evidence="5">KCTC 42805</strain>
    </source>
</reference>
<dbReference type="EMBL" id="JBHULN010000020">
    <property type="protein sequence ID" value="MFD2573736.1"/>
    <property type="molecule type" value="Genomic_DNA"/>
</dbReference>
<accession>A0ABW5MB66</accession>
<proteinExistence type="predicted"/>
<feature type="signal peptide" evidence="2">
    <location>
        <begin position="1"/>
        <end position="23"/>
    </location>
</feature>
<evidence type="ECO:0000313" key="5">
    <source>
        <dbReference type="Proteomes" id="UP001597469"/>
    </source>
</evidence>
<evidence type="ECO:0000313" key="4">
    <source>
        <dbReference type="EMBL" id="MFD2573736.1"/>
    </source>
</evidence>
<feature type="chain" id="PRO_5046165908" evidence="2">
    <location>
        <begin position="24"/>
        <end position="307"/>
    </location>
</feature>
<dbReference type="InterPro" id="IPR051262">
    <property type="entry name" value="SMP-30/CGR1_Lactonase"/>
</dbReference>
<keyword evidence="2" id="KW-0732">Signal</keyword>
<dbReference type="InterPro" id="IPR011042">
    <property type="entry name" value="6-blade_b-propeller_TolB-like"/>
</dbReference>
<evidence type="ECO:0000256" key="2">
    <source>
        <dbReference type="SAM" id="SignalP"/>
    </source>
</evidence>
<protein>
    <submittedName>
        <fullName evidence="4">SMP-30/gluconolactonase/LRE family protein</fullName>
    </submittedName>
</protein>
<dbReference type="Gene3D" id="2.120.10.30">
    <property type="entry name" value="TolB, C-terminal domain"/>
    <property type="match status" value="1"/>
</dbReference>
<name>A0ABW5MB66_9BACT</name>
<dbReference type="PANTHER" id="PTHR47572">
    <property type="entry name" value="LIPOPROTEIN-RELATED"/>
    <property type="match status" value="1"/>
</dbReference>
<sequence length="307" mass="34015">MNFCNKARFWAVALLAISWNALAHRTNVGPGDSIKVVAPGAQLQQISTQFTFTEGPAVDKNGAIYFTDQPNDKIWKYDTDGKLSTFMDKTGRSNGLYFDKSGALIACADQNNELWSIDPAGKATVLLKDYQGHKLNGPNDVWIDPKGGIYFTDPYYQREYWERKKPDIEGQNVFYLPKGKKEPILVEGQLIQPNGIVGSPDGKFLYVADIRANKTYKYQINSDGTLTNRQLYVSQGSDGMTLDSQGNLYLTGRGVTIYDPAGQKMGTIAVPSRWVGNVCFGGKDRKTLFITASEAIYTLAMQVKGTE</sequence>